<dbReference type="AlphaFoldDB" id="A0ABD2NE14"/>
<organism evidence="1 2">
    <name type="scientific">Cryptolaemus montrouzieri</name>
    <dbReference type="NCBI Taxonomy" id="559131"/>
    <lineage>
        <taxon>Eukaryota</taxon>
        <taxon>Metazoa</taxon>
        <taxon>Ecdysozoa</taxon>
        <taxon>Arthropoda</taxon>
        <taxon>Hexapoda</taxon>
        <taxon>Insecta</taxon>
        <taxon>Pterygota</taxon>
        <taxon>Neoptera</taxon>
        <taxon>Endopterygota</taxon>
        <taxon>Coleoptera</taxon>
        <taxon>Polyphaga</taxon>
        <taxon>Cucujiformia</taxon>
        <taxon>Coccinelloidea</taxon>
        <taxon>Coccinellidae</taxon>
        <taxon>Scymninae</taxon>
        <taxon>Scymnini</taxon>
        <taxon>Cryptolaemus</taxon>
    </lineage>
</organism>
<name>A0ABD2NE14_9CUCU</name>
<dbReference type="Proteomes" id="UP001516400">
    <property type="component" value="Unassembled WGS sequence"/>
</dbReference>
<sequence>MSYRSKLLIKLAQNNVQHFNNSNSATMVSDSCNNFQKESDSFTLDPTSFCVAYDDGMDLTIDPTLVPLSESWYSSFCEEIGRGQYTELLNITTSSVMEQCSQISESVSDNTNNNIESQVSHDCVQITTKDMLLPSIIHNSQPRATNDIVSDDIVSIQKIIVSLQEIVVLRVTIDLTI</sequence>
<accession>A0ABD2NE14</accession>
<evidence type="ECO:0000313" key="1">
    <source>
        <dbReference type="EMBL" id="KAL3277005.1"/>
    </source>
</evidence>
<keyword evidence="2" id="KW-1185">Reference proteome</keyword>
<gene>
    <name evidence="1" type="ORF">HHI36_012367</name>
</gene>
<comment type="caution">
    <text evidence="1">The sequence shown here is derived from an EMBL/GenBank/DDBJ whole genome shotgun (WGS) entry which is preliminary data.</text>
</comment>
<reference evidence="1 2" key="1">
    <citation type="journal article" date="2021" name="BMC Biol.">
        <title>Horizontally acquired antibacterial genes associated with adaptive radiation of ladybird beetles.</title>
        <authorList>
            <person name="Li H.S."/>
            <person name="Tang X.F."/>
            <person name="Huang Y.H."/>
            <person name="Xu Z.Y."/>
            <person name="Chen M.L."/>
            <person name="Du X.Y."/>
            <person name="Qiu B.Y."/>
            <person name="Chen P.T."/>
            <person name="Zhang W."/>
            <person name="Slipinski A."/>
            <person name="Escalona H.E."/>
            <person name="Waterhouse R.M."/>
            <person name="Zwick A."/>
            <person name="Pang H."/>
        </authorList>
    </citation>
    <scope>NUCLEOTIDE SEQUENCE [LARGE SCALE GENOMIC DNA]</scope>
    <source>
        <strain evidence="1">SYSU2018</strain>
    </source>
</reference>
<proteinExistence type="predicted"/>
<evidence type="ECO:0000313" key="2">
    <source>
        <dbReference type="Proteomes" id="UP001516400"/>
    </source>
</evidence>
<dbReference type="EMBL" id="JABFTP020000103">
    <property type="protein sequence ID" value="KAL3277005.1"/>
    <property type="molecule type" value="Genomic_DNA"/>
</dbReference>
<protein>
    <submittedName>
        <fullName evidence="1">Uncharacterized protein</fullName>
    </submittedName>
</protein>